<sequence>MLLLLPPATWSFLCSLESLSKRIFSSFLLSIECKVPDAYTEPHHLCLVLEIMCLRSSSGNPNRIQEAGKEKESMVDVVEYRFHKKIESKIGISKPVLAIRYQDKAANPPSSGQADDLRIESNLRQNRANPRHEQQGTAKSLPIGPFFLAFSAVQRQPPLASEVVDEHRRNVQLVNIANPRQAKDKVIGESPVYAGYELRKVLSLDVLVVPVANRGVTTGDGSPDHDDHTSRRGVRELEFFWAQLEFD</sequence>
<keyword evidence="2" id="KW-1185">Reference proteome</keyword>
<dbReference type="AlphaFoldDB" id="A0A5A7R1D5"/>
<evidence type="ECO:0000313" key="1">
    <source>
        <dbReference type="EMBL" id="GER50164.1"/>
    </source>
</evidence>
<name>A0A5A7R1D5_STRAF</name>
<evidence type="ECO:0000313" key="2">
    <source>
        <dbReference type="Proteomes" id="UP000325081"/>
    </source>
</evidence>
<protein>
    <submittedName>
        <fullName evidence="1">Bacteriophage CI repressor helix-turn-helix domain protein</fullName>
    </submittedName>
</protein>
<organism evidence="1 2">
    <name type="scientific">Striga asiatica</name>
    <name type="common">Asiatic witchweed</name>
    <name type="synonym">Buchnera asiatica</name>
    <dbReference type="NCBI Taxonomy" id="4170"/>
    <lineage>
        <taxon>Eukaryota</taxon>
        <taxon>Viridiplantae</taxon>
        <taxon>Streptophyta</taxon>
        <taxon>Embryophyta</taxon>
        <taxon>Tracheophyta</taxon>
        <taxon>Spermatophyta</taxon>
        <taxon>Magnoliopsida</taxon>
        <taxon>eudicotyledons</taxon>
        <taxon>Gunneridae</taxon>
        <taxon>Pentapetalae</taxon>
        <taxon>asterids</taxon>
        <taxon>lamiids</taxon>
        <taxon>Lamiales</taxon>
        <taxon>Orobanchaceae</taxon>
        <taxon>Buchnereae</taxon>
        <taxon>Striga</taxon>
    </lineage>
</organism>
<dbReference type="Proteomes" id="UP000325081">
    <property type="component" value="Unassembled WGS sequence"/>
</dbReference>
<gene>
    <name evidence="1" type="ORF">STAS_27471</name>
</gene>
<comment type="caution">
    <text evidence="1">The sequence shown here is derived from an EMBL/GenBank/DDBJ whole genome shotgun (WGS) entry which is preliminary data.</text>
</comment>
<dbReference type="EMBL" id="BKCP01009126">
    <property type="protein sequence ID" value="GER50164.1"/>
    <property type="molecule type" value="Genomic_DNA"/>
</dbReference>
<reference evidence="2" key="1">
    <citation type="journal article" date="2019" name="Curr. Biol.">
        <title>Genome Sequence of Striga asiatica Provides Insight into the Evolution of Plant Parasitism.</title>
        <authorList>
            <person name="Yoshida S."/>
            <person name="Kim S."/>
            <person name="Wafula E.K."/>
            <person name="Tanskanen J."/>
            <person name="Kim Y.M."/>
            <person name="Honaas L."/>
            <person name="Yang Z."/>
            <person name="Spallek T."/>
            <person name="Conn C.E."/>
            <person name="Ichihashi Y."/>
            <person name="Cheong K."/>
            <person name="Cui S."/>
            <person name="Der J.P."/>
            <person name="Gundlach H."/>
            <person name="Jiao Y."/>
            <person name="Hori C."/>
            <person name="Ishida J.K."/>
            <person name="Kasahara H."/>
            <person name="Kiba T."/>
            <person name="Kim M.S."/>
            <person name="Koo N."/>
            <person name="Laohavisit A."/>
            <person name="Lee Y.H."/>
            <person name="Lumba S."/>
            <person name="McCourt P."/>
            <person name="Mortimer J.C."/>
            <person name="Mutuku J.M."/>
            <person name="Nomura T."/>
            <person name="Sasaki-Sekimoto Y."/>
            <person name="Seto Y."/>
            <person name="Wang Y."/>
            <person name="Wakatake T."/>
            <person name="Sakakibara H."/>
            <person name="Demura T."/>
            <person name="Yamaguchi S."/>
            <person name="Yoneyama K."/>
            <person name="Manabe R.I."/>
            <person name="Nelson D.C."/>
            <person name="Schulman A.H."/>
            <person name="Timko M.P."/>
            <person name="dePamphilis C.W."/>
            <person name="Choi D."/>
            <person name="Shirasu K."/>
        </authorList>
    </citation>
    <scope>NUCLEOTIDE SEQUENCE [LARGE SCALE GENOMIC DNA]</scope>
    <source>
        <strain evidence="2">cv. UVA1</strain>
    </source>
</reference>
<proteinExistence type="predicted"/>
<accession>A0A5A7R1D5</accession>